<protein>
    <recommendedName>
        <fullName evidence="3">Transcription initiation factor TFIID subunit 4</fullName>
    </recommendedName>
    <alternativeName>
        <fullName evidence="8">TBP-associated factor 4</fullName>
    </alternativeName>
</protein>
<feature type="compositionally biased region" description="Low complexity" evidence="9">
    <location>
        <begin position="312"/>
        <end position="321"/>
    </location>
</feature>
<feature type="region of interest" description="Disordered" evidence="9">
    <location>
        <begin position="455"/>
        <end position="476"/>
    </location>
</feature>
<gene>
    <name evidence="11" type="ORF">IWQ62_003181</name>
</gene>
<name>A0A9W8ANE9_9FUNG</name>
<evidence type="ECO:0000256" key="6">
    <source>
        <dbReference type="ARBA" id="ARBA00023242"/>
    </source>
</evidence>
<dbReference type="GO" id="GO:0016251">
    <property type="term" value="F:RNA polymerase II general transcription initiation factor activity"/>
    <property type="evidence" value="ECO:0007669"/>
    <property type="project" value="TreeGrafter"/>
</dbReference>
<dbReference type="GO" id="GO:0003677">
    <property type="term" value="F:DNA binding"/>
    <property type="evidence" value="ECO:0007669"/>
    <property type="project" value="TreeGrafter"/>
</dbReference>
<keyword evidence="12" id="KW-1185">Reference proteome</keyword>
<dbReference type="Pfam" id="PF05236">
    <property type="entry name" value="TAF4"/>
    <property type="match status" value="1"/>
</dbReference>
<evidence type="ECO:0000256" key="7">
    <source>
        <dbReference type="ARBA" id="ARBA00025346"/>
    </source>
</evidence>
<feature type="compositionally biased region" description="Polar residues" evidence="9">
    <location>
        <begin position="1"/>
        <end position="24"/>
    </location>
</feature>
<feature type="region of interest" description="Disordered" evidence="9">
    <location>
        <begin position="775"/>
        <end position="890"/>
    </location>
</feature>
<evidence type="ECO:0000256" key="9">
    <source>
        <dbReference type="SAM" id="MobiDB-lite"/>
    </source>
</evidence>
<feature type="compositionally biased region" description="Gly residues" evidence="9">
    <location>
        <begin position="463"/>
        <end position="472"/>
    </location>
</feature>
<feature type="compositionally biased region" description="Low complexity" evidence="9">
    <location>
        <begin position="877"/>
        <end position="890"/>
    </location>
</feature>
<dbReference type="PANTHER" id="PTHR15138:SF14">
    <property type="entry name" value="TRANSCRIPTION INITIATION FACTOR TFIID SUBUNIT 4"/>
    <property type="match status" value="1"/>
</dbReference>
<feature type="compositionally biased region" description="Polar residues" evidence="9">
    <location>
        <begin position="775"/>
        <end position="800"/>
    </location>
</feature>
<comment type="subcellular location">
    <subcellularLocation>
        <location evidence="1">Nucleus</location>
    </subcellularLocation>
</comment>
<feature type="non-terminal residue" evidence="11">
    <location>
        <position position="1"/>
    </location>
</feature>
<feature type="region of interest" description="Disordered" evidence="9">
    <location>
        <begin position="679"/>
        <end position="752"/>
    </location>
</feature>
<dbReference type="InterPro" id="IPR045144">
    <property type="entry name" value="TAF4"/>
</dbReference>
<evidence type="ECO:0000313" key="12">
    <source>
        <dbReference type="Proteomes" id="UP001150925"/>
    </source>
</evidence>
<dbReference type="CDD" id="cd08045">
    <property type="entry name" value="HFD_TAF4"/>
    <property type="match status" value="1"/>
</dbReference>
<comment type="caution">
    <text evidence="11">The sequence shown here is derived from an EMBL/GenBank/DDBJ whole genome shotgun (WGS) entry which is preliminary data.</text>
</comment>
<feature type="compositionally biased region" description="Low complexity" evidence="9">
    <location>
        <begin position="733"/>
        <end position="742"/>
    </location>
</feature>
<reference evidence="11" key="1">
    <citation type="submission" date="2022-07" db="EMBL/GenBank/DDBJ databases">
        <title>Phylogenomic reconstructions and comparative analyses of Kickxellomycotina fungi.</title>
        <authorList>
            <person name="Reynolds N.K."/>
            <person name="Stajich J.E."/>
            <person name="Barry K."/>
            <person name="Grigoriev I.V."/>
            <person name="Crous P."/>
            <person name="Smith M.E."/>
        </authorList>
    </citation>
    <scope>NUCLEOTIDE SEQUENCE</scope>
    <source>
        <strain evidence="11">RSA 1196</strain>
    </source>
</reference>
<dbReference type="AlphaFoldDB" id="A0A9W8ANE9"/>
<dbReference type="EMBL" id="JANBPY010000811">
    <property type="protein sequence ID" value="KAJ1963536.1"/>
    <property type="molecule type" value="Genomic_DNA"/>
</dbReference>
<sequence>PGIQQKSTVPVPQPTPTALNTANPVQPPPTMPWSNPMLPSEVALRHATEMARQQMKGAPGMVQPTTPLPPNPSAAALAAARRMANAVAANQQRMPRVPTAAVNMSTLDNGQPRGLSMDALGNLTAPNAGNTQPIPTSAPGLSNLPGLPSGANPSMMASFMDKLSANAFLSNVMEHLPPEKRQQLVHLFVSLNQGRLNQEQFTKSVHGLLGPRLPELLATWRKKETTGNGNGNGVSAMPAATSQGPTKPLQRVVVEVEHPPRSSAPWVNSSGTPGPQGKISEAHRKRSLADSNVVSDPDASPNVAGPSKKETGTTAKGAQGKTAGGKGRSKAQENATDTPSREGTPLDTSSEVATPTPGTSKGRGRGATSSKKQKTSHHRSRAGSVDVVANPNGTKAAVETPKSTAPAAETGGKSGPSNPPPEKTDFDPISDVMGYAGVDLREESEGLFLDHQRRLTTGAKPSGDGGASGDGGEGVDRSKQQAFLDLGPLRHTVEVIMAKFHISQVDDDTLNYLALAAEDRLRTLVEQMVQASKHRTRSHNLAPPALDEQGHPLYQIAVHQDVRKQLMALERVDKEQERQWKLHVLGREQRMHGPTEEAAVGDAARSQATVPMSRTASGAAPGGDSSQAAKVTKRRRREPTSAVSGALARSMSEDIRNKITNQTALLSVGAVRRSWMMAGNNDASPATPSPAERVRSTSNLAKTPTVKQEAADGNAPSPTKTIKEEPTGSDALTPSKISSPTSGGTGPQSMEVDNVMASPTTRALPMGRSISLTPATAHTKSQQGEDSTSASPVPDSNVTHTVDARRNSTGPETPAGQPSEIRTPVVPLRTLKGTAAGRLASRSTERKPLVRRPIRTGLGGSTPSSLRSRFSQHAGKSSASPFAPSSATSPHVPGLVTVRDALFCLEQERAGYGAQGGGNPMGGSCGEKMMLKLYNKYLTD</sequence>
<dbReference type="GO" id="GO:0005669">
    <property type="term" value="C:transcription factor TFIID complex"/>
    <property type="evidence" value="ECO:0007669"/>
    <property type="project" value="InterPro"/>
</dbReference>
<evidence type="ECO:0000256" key="2">
    <source>
        <dbReference type="ARBA" id="ARBA00006178"/>
    </source>
</evidence>
<evidence type="ECO:0000313" key="11">
    <source>
        <dbReference type="EMBL" id="KAJ1963536.1"/>
    </source>
</evidence>
<dbReference type="InterPro" id="IPR007900">
    <property type="entry name" value="TAF4_C"/>
</dbReference>
<evidence type="ECO:0000256" key="3">
    <source>
        <dbReference type="ARBA" id="ARBA00017306"/>
    </source>
</evidence>
<evidence type="ECO:0000256" key="8">
    <source>
        <dbReference type="ARBA" id="ARBA00031747"/>
    </source>
</evidence>
<feature type="region of interest" description="Disordered" evidence="9">
    <location>
        <begin position="223"/>
        <end position="430"/>
    </location>
</feature>
<evidence type="ECO:0000256" key="1">
    <source>
        <dbReference type="ARBA" id="ARBA00004123"/>
    </source>
</evidence>
<dbReference type="InterPro" id="IPR009072">
    <property type="entry name" value="Histone-fold"/>
</dbReference>
<dbReference type="OrthoDB" id="21060at2759"/>
<dbReference type="Proteomes" id="UP001150925">
    <property type="component" value="Unassembled WGS sequence"/>
</dbReference>
<feature type="compositionally biased region" description="Polar residues" evidence="9">
    <location>
        <begin position="606"/>
        <end position="616"/>
    </location>
</feature>
<dbReference type="Gene3D" id="1.10.20.10">
    <property type="entry name" value="Histone, subunit A"/>
    <property type="match status" value="1"/>
</dbReference>
<evidence type="ECO:0000259" key="10">
    <source>
        <dbReference type="Pfam" id="PF05236"/>
    </source>
</evidence>
<evidence type="ECO:0000256" key="5">
    <source>
        <dbReference type="ARBA" id="ARBA00023163"/>
    </source>
</evidence>
<feature type="region of interest" description="Disordered" evidence="9">
    <location>
        <begin position="588"/>
        <end position="649"/>
    </location>
</feature>
<keyword evidence="5" id="KW-0804">Transcription</keyword>
<organism evidence="11 12">
    <name type="scientific">Dispira parvispora</name>
    <dbReference type="NCBI Taxonomy" id="1520584"/>
    <lineage>
        <taxon>Eukaryota</taxon>
        <taxon>Fungi</taxon>
        <taxon>Fungi incertae sedis</taxon>
        <taxon>Zoopagomycota</taxon>
        <taxon>Kickxellomycotina</taxon>
        <taxon>Dimargaritomycetes</taxon>
        <taxon>Dimargaritales</taxon>
        <taxon>Dimargaritaceae</taxon>
        <taxon>Dispira</taxon>
    </lineage>
</organism>
<feature type="compositionally biased region" description="Polar residues" evidence="9">
    <location>
        <begin position="861"/>
        <end position="875"/>
    </location>
</feature>
<dbReference type="GO" id="GO:0006367">
    <property type="term" value="P:transcription initiation at RNA polymerase II promoter"/>
    <property type="evidence" value="ECO:0007669"/>
    <property type="project" value="TreeGrafter"/>
</dbReference>
<proteinExistence type="inferred from homology"/>
<feature type="compositionally biased region" description="Polar residues" evidence="9">
    <location>
        <begin position="346"/>
        <end position="359"/>
    </location>
</feature>
<feature type="domain" description="Transcription initiation factor TFIID component TAF4 C-terminal" evidence="10">
    <location>
        <begin position="429"/>
        <end position="714"/>
    </location>
</feature>
<dbReference type="GO" id="GO:0046982">
    <property type="term" value="F:protein heterodimerization activity"/>
    <property type="evidence" value="ECO:0007669"/>
    <property type="project" value="InterPro"/>
</dbReference>
<comment type="similarity">
    <text evidence="2">Belongs to the TAF4 family.</text>
</comment>
<keyword evidence="6" id="KW-0539">Nucleus</keyword>
<keyword evidence="4" id="KW-0805">Transcription regulation</keyword>
<comment type="function">
    <text evidence="7">Functions as a component of the DNA-binding general transcription factor complex TFIID. Binding of TFIID to a promoter (with or without TATA element) is the initial step in pre-initiation complex (PIC) formation. TFIID plays a key role in the regulation of gene expression by RNA polymerase II through different activities such as transcription activator interaction, core promoter recognition and selectivity, TFIIA and TFIIB interaction, chromatin modification (histone acetylation by TAF1), facilitation of DNA opening and initiation of transcription.</text>
</comment>
<dbReference type="PANTHER" id="PTHR15138">
    <property type="entry name" value="TRANSCRIPTION INITIATION FACTOR TFIID SUBUNIT 4"/>
    <property type="match status" value="1"/>
</dbReference>
<evidence type="ECO:0000256" key="4">
    <source>
        <dbReference type="ARBA" id="ARBA00023015"/>
    </source>
</evidence>
<accession>A0A9W8ANE9</accession>
<feature type="region of interest" description="Disordered" evidence="9">
    <location>
        <begin position="1"/>
        <end position="31"/>
    </location>
</feature>
<feature type="compositionally biased region" description="Polar residues" evidence="9">
    <location>
        <begin position="696"/>
        <end position="706"/>
    </location>
</feature>
<feature type="compositionally biased region" description="Basic residues" evidence="9">
    <location>
        <begin position="371"/>
        <end position="381"/>
    </location>
</feature>